<dbReference type="Proteomes" id="UP000679284">
    <property type="component" value="Plasmid unnamed1"/>
</dbReference>
<reference evidence="3" key="1">
    <citation type="submission" date="2020-01" db="EMBL/GenBank/DDBJ databases">
        <authorList>
            <person name="Yang Y."/>
            <person name="Kwon Y.M."/>
        </authorList>
    </citation>
    <scope>NUCLEOTIDE SEQUENCE</scope>
    <source>
        <strain evidence="3">PG104</strain>
        <plasmid evidence="3">unnamed1</plasmid>
    </source>
</reference>
<dbReference type="KEGG" id="fap:GR316_11565"/>
<dbReference type="CDD" id="cd14797">
    <property type="entry name" value="DUF302"/>
    <property type="match status" value="1"/>
</dbReference>
<evidence type="ECO:0000313" key="3">
    <source>
        <dbReference type="EMBL" id="QUS37023.1"/>
    </source>
</evidence>
<dbReference type="SUPFAM" id="SSF103247">
    <property type="entry name" value="TT1751-like"/>
    <property type="match status" value="1"/>
</dbReference>
<proteinExistence type="predicted"/>
<geneLocation type="plasmid" evidence="3 4">
    <name>unnamed1</name>
</geneLocation>
<dbReference type="InterPro" id="IPR005180">
    <property type="entry name" value="DUF302"/>
</dbReference>
<accession>A0A8J8MVH4</accession>
<dbReference type="AlphaFoldDB" id="A0A8J8MVH4"/>
<evidence type="ECO:0000256" key="1">
    <source>
        <dbReference type="SAM" id="SignalP"/>
    </source>
</evidence>
<evidence type="ECO:0000313" key="4">
    <source>
        <dbReference type="Proteomes" id="UP000679284"/>
    </source>
</evidence>
<evidence type="ECO:0000259" key="2">
    <source>
        <dbReference type="Pfam" id="PF03625"/>
    </source>
</evidence>
<feature type="chain" id="PRO_5035273636" evidence="1">
    <location>
        <begin position="20"/>
        <end position="148"/>
    </location>
</feature>
<dbReference type="EMBL" id="CP047290">
    <property type="protein sequence ID" value="QUS37023.1"/>
    <property type="molecule type" value="Genomic_DNA"/>
</dbReference>
<keyword evidence="1" id="KW-0732">Signal</keyword>
<keyword evidence="4" id="KW-1185">Reference proteome</keyword>
<sequence>MRKLFATILLCLAGTAAQAEDWVIKPSPYDVATTADRLEGIIDASPASLVARVDHQAAAAGADLQMDPATVLIFGNPALGTPLMQADPRAALDLPLRVLVWQDADGAKIGYLSVEALAERYDLDSAKDTLERMKQALASMTDKAVAED</sequence>
<feature type="signal peptide" evidence="1">
    <location>
        <begin position="1"/>
        <end position="19"/>
    </location>
</feature>
<dbReference type="RefSeq" id="WP_211785302.1">
    <property type="nucleotide sequence ID" value="NZ_CP047290.1"/>
</dbReference>
<gene>
    <name evidence="3" type="ORF">GR316_11565</name>
</gene>
<dbReference type="PANTHER" id="PTHR38342:SF2">
    <property type="entry name" value="INNER MEMBRANE OR EXPORTED"/>
    <property type="match status" value="1"/>
</dbReference>
<keyword evidence="3" id="KW-0614">Plasmid</keyword>
<organism evidence="3 4">
    <name type="scientific">Falsirhodobacter algicola</name>
    <dbReference type="NCBI Taxonomy" id="2692330"/>
    <lineage>
        <taxon>Bacteria</taxon>
        <taxon>Pseudomonadati</taxon>
        <taxon>Pseudomonadota</taxon>
        <taxon>Alphaproteobacteria</taxon>
        <taxon>Rhodobacterales</taxon>
        <taxon>Paracoccaceae</taxon>
        <taxon>Falsirhodobacter</taxon>
    </lineage>
</organism>
<dbReference type="InterPro" id="IPR035923">
    <property type="entry name" value="TT1751-like_sf"/>
</dbReference>
<feature type="domain" description="DUF302" evidence="2">
    <location>
        <begin position="53"/>
        <end position="112"/>
    </location>
</feature>
<protein>
    <submittedName>
        <fullName evidence="3">DUF302 domain-containing protein</fullName>
    </submittedName>
</protein>
<dbReference type="Gene3D" id="3.30.310.70">
    <property type="entry name" value="TT1751-like domain"/>
    <property type="match status" value="1"/>
</dbReference>
<name>A0A8J8MVH4_9RHOB</name>
<dbReference type="Pfam" id="PF03625">
    <property type="entry name" value="DUF302"/>
    <property type="match status" value="1"/>
</dbReference>
<dbReference type="PANTHER" id="PTHR38342">
    <property type="entry name" value="SLR5037 PROTEIN"/>
    <property type="match status" value="1"/>
</dbReference>